<dbReference type="STRING" id="1682113.A7U43_27030"/>
<evidence type="ECO:0000313" key="1">
    <source>
        <dbReference type="EMBL" id="ANE82424.1"/>
    </source>
</evidence>
<keyword evidence="2" id="KW-1185">Reference proteome</keyword>
<proteinExistence type="predicted"/>
<reference evidence="1 2" key="1">
    <citation type="submission" date="2016-05" db="EMBL/GenBank/DDBJ databases">
        <title>Complete genome sequence of a phthalic acid esters degrading Mycobacterium sp. YC-RL4.</title>
        <authorList>
            <person name="Ren L."/>
            <person name="Fan S."/>
            <person name="Ruth N."/>
            <person name="Jia Y."/>
            <person name="Wang J."/>
            <person name="Qiao C."/>
        </authorList>
    </citation>
    <scope>NUCLEOTIDE SEQUENCE [LARGE SCALE GENOMIC DNA]</scope>
    <source>
        <strain evidence="1 2">YC-RL4</strain>
    </source>
</reference>
<dbReference type="InterPro" id="IPR003749">
    <property type="entry name" value="ThiS/MoaD-like"/>
</dbReference>
<dbReference type="Proteomes" id="UP000077143">
    <property type="component" value="Chromosome"/>
</dbReference>
<dbReference type="EMBL" id="CP015596">
    <property type="protein sequence ID" value="ANE82424.1"/>
    <property type="molecule type" value="Genomic_DNA"/>
</dbReference>
<dbReference type="CDD" id="cd00565">
    <property type="entry name" value="Ubl_ThiS"/>
    <property type="match status" value="1"/>
</dbReference>
<dbReference type="KEGG" id="madi:A7U43_27030"/>
<dbReference type="RefSeq" id="WP_068001325.1">
    <property type="nucleotide sequence ID" value="NZ_CP015596.1"/>
</dbReference>
<organism evidence="1 2">
    <name type="scientific">Mycobacterium adipatum</name>
    <dbReference type="NCBI Taxonomy" id="1682113"/>
    <lineage>
        <taxon>Bacteria</taxon>
        <taxon>Bacillati</taxon>
        <taxon>Actinomycetota</taxon>
        <taxon>Actinomycetes</taxon>
        <taxon>Mycobacteriales</taxon>
        <taxon>Mycobacteriaceae</taxon>
        <taxon>Mycobacterium</taxon>
    </lineage>
</organism>
<name>A0A172UUF5_9MYCO</name>
<dbReference type="PANTHER" id="PTHR34472">
    <property type="entry name" value="SULFUR CARRIER PROTEIN THIS"/>
    <property type="match status" value="1"/>
</dbReference>
<dbReference type="Pfam" id="PF02597">
    <property type="entry name" value="ThiS"/>
    <property type="match status" value="1"/>
</dbReference>
<dbReference type="AlphaFoldDB" id="A0A172UUF5"/>
<dbReference type="NCBIfam" id="TIGR01683">
    <property type="entry name" value="thiS"/>
    <property type="match status" value="1"/>
</dbReference>
<protein>
    <submittedName>
        <fullName evidence="1">Thiamine biosynthesis protein ThiS</fullName>
    </submittedName>
</protein>
<gene>
    <name evidence="1" type="ORF">A7U43_27030</name>
</gene>
<dbReference type="InterPro" id="IPR010035">
    <property type="entry name" value="Thi_S"/>
</dbReference>
<dbReference type="InterPro" id="IPR016155">
    <property type="entry name" value="Mopterin_synth/thiamin_S_b"/>
</dbReference>
<dbReference type="SUPFAM" id="SSF54285">
    <property type="entry name" value="MoaD/ThiS"/>
    <property type="match status" value="1"/>
</dbReference>
<dbReference type="PANTHER" id="PTHR34472:SF1">
    <property type="entry name" value="SULFUR CARRIER PROTEIN THIS"/>
    <property type="match status" value="1"/>
</dbReference>
<dbReference type="OrthoDB" id="163636at2"/>
<evidence type="ECO:0000313" key="2">
    <source>
        <dbReference type="Proteomes" id="UP000077143"/>
    </source>
</evidence>
<accession>A0A172UUF5</accession>
<dbReference type="InterPro" id="IPR012675">
    <property type="entry name" value="Beta-grasp_dom_sf"/>
</dbReference>
<dbReference type="Gene3D" id="3.10.20.30">
    <property type="match status" value="1"/>
</dbReference>
<sequence length="65" mass="6813">MILLVNGEETEVPEGTTVEELVNHLGFGDKGIAVAVDWEVLPRSSWHTALAGGARVEVVTAVQGG</sequence>